<keyword evidence="2 4" id="KW-1133">Transmembrane helix</keyword>
<proteinExistence type="predicted"/>
<dbReference type="Pfam" id="PF07690">
    <property type="entry name" value="MFS_1"/>
    <property type="match status" value="1"/>
</dbReference>
<dbReference type="Proteomes" id="UP000316798">
    <property type="component" value="Chromosome"/>
</dbReference>
<reference evidence="6 7" key="1">
    <citation type="submission" date="2019-01" db="EMBL/GenBank/DDBJ databases">
        <title>Genomic insights into a novel species Rhodoferax sp.</title>
        <authorList>
            <person name="Jin L."/>
        </authorList>
    </citation>
    <scope>NUCLEOTIDE SEQUENCE [LARGE SCALE GENOMIC DNA]</scope>
    <source>
        <strain evidence="6 7">CHu59-6-5</strain>
    </source>
</reference>
<feature type="domain" description="Major facilitator superfamily (MFS) profile" evidence="5">
    <location>
        <begin position="45"/>
        <end position="428"/>
    </location>
</feature>
<evidence type="ECO:0000256" key="3">
    <source>
        <dbReference type="ARBA" id="ARBA00023136"/>
    </source>
</evidence>
<feature type="transmembrane region" description="Helical" evidence="4">
    <location>
        <begin position="374"/>
        <end position="395"/>
    </location>
</feature>
<dbReference type="AlphaFoldDB" id="A0A515DDK3"/>
<dbReference type="Gene3D" id="1.20.1250.20">
    <property type="entry name" value="MFS general substrate transporter like domains"/>
    <property type="match status" value="2"/>
</dbReference>
<evidence type="ECO:0000313" key="6">
    <source>
        <dbReference type="EMBL" id="QDL38469.1"/>
    </source>
</evidence>
<evidence type="ECO:0000313" key="7">
    <source>
        <dbReference type="Proteomes" id="UP000316798"/>
    </source>
</evidence>
<feature type="transmembrane region" description="Helical" evidence="4">
    <location>
        <begin position="135"/>
        <end position="159"/>
    </location>
</feature>
<feature type="transmembrane region" description="Helical" evidence="4">
    <location>
        <begin position="171"/>
        <end position="192"/>
    </location>
</feature>
<protein>
    <submittedName>
        <fullName evidence="6">MFS transporter</fullName>
    </submittedName>
</protein>
<dbReference type="InterPro" id="IPR050327">
    <property type="entry name" value="Proton-linked_MCT"/>
</dbReference>
<feature type="transmembrane region" description="Helical" evidence="4">
    <location>
        <begin position="82"/>
        <end position="102"/>
    </location>
</feature>
<feature type="transmembrane region" description="Helical" evidence="4">
    <location>
        <begin position="315"/>
        <end position="332"/>
    </location>
</feature>
<keyword evidence="7" id="KW-1185">Reference proteome</keyword>
<feature type="transmembrane region" description="Helical" evidence="4">
    <location>
        <begin position="46"/>
        <end position="70"/>
    </location>
</feature>
<accession>A0A515DDK3</accession>
<dbReference type="InterPro" id="IPR036259">
    <property type="entry name" value="MFS_trans_sf"/>
</dbReference>
<evidence type="ECO:0000256" key="1">
    <source>
        <dbReference type="ARBA" id="ARBA00022692"/>
    </source>
</evidence>
<name>A0A515DDK3_9BURK</name>
<feature type="transmembrane region" description="Helical" evidence="4">
    <location>
        <begin position="401"/>
        <end position="422"/>
    </location>
</feature>
<dbReference type="PANTHER" id="PTHR11360">
    <property type="entry name" value="MONOCARBOXYLATE TRANSPORTER"/>
    <property type="match status" value="1"/>
</dbReference>
<feature type="transmembrane region" description="Helical" evidence="4">
    <location>
        <begin position="250"/>
        <end position="274"/>
    </location>
</feature>
<evidence type="ECO:0000256" key="2">
    <source>
        <dbReference type="ARBA" id="ARBA00022989"/>
    </source>
</evidence>
<keyword evidence="3 4" id="KW-0472">Membrane</keyword>
<sequence length="430" mass="45315">MRRWRRMKWLPELDMARRIEPGRPAGGIMAVAPCAMDRGVECAYSWWLAALVLVISSISFGAVSAVPVLLKPLAREWNTGAASIAWVHMSTLVGAGLGSLVLGRMMDRWGFFPIALTASVATACGLFLASRASGILTLHLACGVLIGGVGQGAFFSPLTAALSRWFDRHRALAMAIGTSGQGVGGFFIPPLLRLGADRIGWRTTLELYAGVALALLVPCALAFRRAPPVTIAAASAPAAEQRNGEHWHRFWTLGLALALTSLATFVVIGHVVAFGEERGFAPVVAASLMSGLLGATLFSRLLAGWLARHWGGFRVLLVASAIHLTGIGLLAVSQGYPALVAASALIGLGFGGYLPIYALLASDMFPASESGRRIAEMYFFAFVAAGLGSGGGGWMHDVSGGYAMTFRCAALMACAGMLILVAKRKRFDVP</sequence>
<organism evidence="6 7">
    <name type="scientific">Rhodoferax sediminis</name>
    <dbReference type="NCBI Taxonomy" id="2509614"/>
    <lineage>
        <taxon>Bacteria</taxon>
        <taxon>Pseudomonadati</taxon>
        <taxon>Pseudomonadota</taxon>
        <taxon>Betaproteobacteria</taxon>
        <taxon>Burkholderiales</taxon>
        <taxon>Comamonadaceae</taxon>
        <taxon>Rhodoferax</taxon>
    </lineage>
</organism>
<keyword evidence="1 4" id="KW-0812">Transmembrane</keyword>
<gene>
    <name evidence="6" type="ORF">EUB48_15095</name>
</gene>
<feature type="transmembrane region" description="Helical" evidence="4">
    <location>
        <begin position="204"/>
        <end position="223"/>
    </location>
</feature>
<feature type="transmembrane region" description="Helical" evidence="4">
    <location>
        <begin position="280"/>
        <end position="303"/>
    </location>
</feature>
<dbReference type="SUPFAM" id="SSF103473">
    <property type="entry name" value="MFS general substrate transporter"/>
    <property type="match status" value="1"/>
</dbReference>
<feature type="transmembrane region" description="Helical" evidence="4">
    <location>
        <begin position="338"/>
        <end position="362"/>
    </location>
</feature>
<dbReference type="EMBL" id="CP035503">
    <property type="protein sequence ID" value="QDL38469.1"/>
    <property type="molecule type" value="Genomic_DNA"/>
</dbReference>
<dbReference type="PANTHER" id="PTHR11360:SF290">
    <property type="entry name" value="MONOCARBOXYLATE MFS PERMEASE"/>
    <property type="match status" value="1"/>
</dbReference>
<dbReference type="OrthoDB" id="3573349at2"/>
<feature type="transmembrane region" description="Helical" evidence="4">
    <location>
        <begin position="109"/>
        <end position="129"/>
    </location>
</feature>
<dbReference type="InterPro" id="IPR011701">
    <property type="entry name" value="MFS"/>
</dbReference>
<evidence type="ECO:0000256" key="4">
    <source>
        <dbReference type="SAM" id="Phobius"/>
    </source>
</evidence>
<dbReference type="GO" id="GO:0022857">
    <property type="term" value="F:transmembrane transporter activity"/>
    <property type="evidence" value="ECO:0007669"/>
    <property type="project" value="InterPro"/>
</dbReference>
<dbReference type="InterPro" id="IPR020846">
    <property type="entry name" value="MFS_dom"/>
</dbReference>
<dbReference type="KEGG" id="rhf:EUB48_15095"/>
<evidence type="ECO:0000259" key="5">
    <source>
        <dbReference type="PROSITE" id="PS50850"/>
    </source>
</evidence>
<dbReference type="PROSITE" id="PS50850">
    <property type="entry name" value="MFS"/>
    <property type="match status" value="1"/>
</dbReference>